<reference evidence="8" key="1">
    <citation type="journal article" date="2021" name="PeerJ">
        <title>Extensive microbial diversity within the chicken gut microbiome revealed by metagenomics and culture.</title>
        <authorList>
            <person name="Gilroy R."/>
            <person name="Ravi A."/>
            <person name="Getino M."/>
            <person name="Pursley I."/>
            <person name="Horton D.L."/>
            <person name="Alikhan N.F."/>
            <person name="Baker D."/>
            <person name="Gharbi K."/>
            <person name="Hall N."/>
            <person name="Watson M."/>
            <person name="Adriaenssens E.M."/>
            <person name="Foster-Nyarko E."/>
            <person name="Jarju S."/>
            <person name="Secka A."/>
            <person name="Antonio M."/>
            <person name="Oren A."/>
            <person name="Chaudhuri R.R."/>
            <person name="La Ragione R."/>
            <person name="Hildebrand F."/>
            <person name="Pallen M.J."/>
        </authorList>
    </citation>
    <scope>NUCLEOTIDE SEQUENCE</scope>
    <source>
        <strain evidence="8">150</strain>
    </source>
</reference>
<evidence type="ECO:0000256" key="3">
    <source>
        <dbReference type="ARBA" id="ARBA00023159"/>
    </source>
</evidence>
<evidence type="ECO:0000256" key="2">
    <source>
        <dbReference type="ARBA" id="ARBA00023012"/>
    </source>
</evidence>
<keyword evidence="2" id="KW-0902">Two-component regulatory system</keyword>
<evidence type="ECO:0000313" key="8">
    <source>
        <dbReference type="EMBL" id="MCC9274384.1"/>
    </source>
</evidence>
<dbReference type="GO" id="GO:0003677">
    <property type="term" value="F:DNA binding"/>
    <property type="evidence" value="ECO:0007669"/>
    <property type="project" value="UniProtKB-KW"/>
</dbReference>
<feature type="domain" description="HTH LytTR-type" evidence="7">
    <location>
        <begin position="144"/>
        <end position="245"/>
    </location>
</feature>
<evidence type="ECO:0000259" key="7">
    <source>
        <dbReference type="PROSITE" id="PS50930"/>
    </source>
</evidence>
<dbReference type="Proteomes" id="UP000813384">
    <property type="component" value="Unassembled WGS sequence"/>
</dbReference>
<gene>
    <name evidence="8" type="ORF">K8V42_08865</name>
</gene>
<dbReference type="PANTHER" id="PTHR37299:SF3">
    <property type="entry name" value="STAGE 0 SPORULATION PROTEIN A HOMOLOG"/>
    <property type="match status" value="1"/>
</dbReference>
<organism evidence="8 9">
    <name type="scientific">Enterococcus aquimarinus</name>
    <dbReference type="NCBI Taxonomy" id="328396"/>
    <lineage>
        <taxon>Bacteria</taxon>
        <taxon>Bacillati</taxon>
        <taxon>Bacillota</taxon>
        <taxon>Bacilli</taxon>
        <taxon>Lactobacillales</taxon>
        <taxon>Enterococcaceae</taxon>
        <taxon>Enterococcus</taxon>
    </lineage>
</organism>
<feature type="domain" description="Response regulatory" evidence="6">
    <location>
        <begin position="3"/>
        <end position="127"/>
    </location>
</feature>
<dbReference type="InterPro" id="IPR011006">
    <property type="entry name" value="CheY-like_superfamily"/>
</dbReference>
<keyword evidence="5" id="KW-0597">Phosphoprotein</keyword>
<evidence type="ECO:0000259" key="6">
    <source>
        <dbReference type="PROSITE" id="PS50110"/>
    </source>
</evidence>
<dbReference type="PANTHER" id="PTHR37299">
    <property type="entry name" value="TRANSCRIPTIONAL REGULATOR-RELATED"/>
    <property type="match status" value="1"/>
</dbReference>
<evidence type="ECO:0000256" key="4">
    <source>
        <dbReference type="ARBA" id="ARBA00037164"/>
    </source>
</evidence>
<dbReference type="InterPro" id="IPR046947">
    <property type="entry name" value="LytR-like"/>
</dbReference>
<evidence type="ECO:0000256" key="5">
    <source>
        <dbReference type="PROSITE-ProRule" id="PRU00169"/>
    </source>
</evidence>
<protein>
    <submittedName>
        <fullName evidence="8">LytTR family DNA-binding domain-containing protein</fullName>
    </submittedName>
</protein>
<dbReference type="AlphaFoldDB" id="A0A9E4A2X2"/>
<dbReference type="SUPFAM" id="SSF52172">
    <property type="entry name" value="CheY-like"/>
    <property type="match status" value="1"/>
</dbReference>
<feature type="modified residue" description="4-aspartylphosphate" evidence="5">
    <location>
        <position position="61"/>
    </location>
</feature>
<dbReference type="Pfam" id="PF00072">
    <property type="entry name" value="Response_reg"/>
    <property type="match status" value="1"/>
</dbReference>
<accession>A0A9E4A2X2</accession>
<sequence>MLRIFICEDDTIQRKKLERIIQRYILIEELDMQLQLSTADPFEILTYLNEHPQTAGVFFLDVDLRSTINGIQLGSQIRNLCIDGKIIFITTHHEMLPITFQYKVEAMDYILKDYPEAIEQRTKEALDQAYRHYHSERKHSEQRIRIDVGNQVRLFELSEIMFFETSPNSHKLILHLANGSLEFYGKLTLIEELSETFLRVHKSIVANLPQMVHVDRKQRLITFTNGETCVVSNRQIKYLERTFRIE</sequence>
<dbReference type="Gene3D" id="3.40.50.2300">
    <property type="match status" value="1"/>
</dbReference>
<keyword evidence="8" id="KW-0238">DNA-binding</keyword>
<evidence type="ECO:0000256" key="1">
    <source>
        <dbReference type="ARBA" id="ARBA00022490"/>
    </source>
</evidence>
<name>A0A9E4A2X2_9ENTE</name>
<comment type="function">
    <text evidence="4">Required for high-level post-exponential phase expression of a series of secreted proteins.</text>
</comment>
<dbReference type="Pfam" id="PF04397">
    <property type="entry name" value="LytTR"/>
    <property type="match status" value="1"/>
</dbReference>
<evidence type="ECO:0000313" key="9">
    <source>
        <dbReference type="Proteomes" id="UP000813384"/>
    </source>
</evidence>
<comment type="caution">
    <text evidence="8">The sequence shown here is derived from an EMBL/GenBank/DDBJ whole genome shotgun (WGS) entry which is preliminary data.</text>
</comment>
<dbReference type="SMART" id="SM00448">
    <property type="entry name" value="REC"/>
    <property type="match status" value="1"/>
</dbReference>
<dbReference type="PROSITE" id="PS50110">
    <property type="entry name" value="RESPONSE_REGULATORY"/>
    <property type="match status" value="1"/>
</dbReference>
<dbReference type="InterPro" id="IPR001789">
    <property type="entry name" value="Sig_transdc_resp-reg_receiver"/>
</dbReference>
<dbReference type="InterPro" id="IPR007492">
    <property type="entry name" value="LytTR_DNA-bd_dom"/>
</dbReference>
<keyword evidence="3" id="KW-0010">Activator</keyword>
<dbReference type="Gene3D" id="2.40.50.1020">
    <property type="entry name" value="LytTr DNA-binding domain"/>
    <property type="match status" value="1"/>
</dbReference>
<dbReference type="GO" id="GO:0000156">
    <property type="term" value="F:phosphorelay response regulator activity"/>
    <property type="evidence" value="ECO:0007669"/>
    <property type="project" value="InterPro"/>
</dbReference>
<dbReference type="EMBL" id="JAJJVO010000131">
    <property type="protein sequence ID" value="MCC9274384.1"/>
    <property type="molecule type" value="Genomic_DNA"/>
</dbReference>
<keyword evidence="1" id="KW-0963">Cytoplasm</keyword>
<reference evidence="8" key="2">
    <citation type="submission" date="2021-11" db="EMBL/GenBank/DDBJ databases">
        <authorList>
            <person name="Gilroy R."/>
        </authorList>
    </citation>
    <scope>NUCLEOTIDE SEQUENCE</scope>
    <source>
        <strain evidence="8">150</strain>
    </source>
</reference>
<dbReference type="SMART" id="SM00850">
    <property type="entry name" value="LytTR"/>
    <property type="match status" value="1"/>
</dbReference>
<dbReference type="PROSITE" id="PS50930">
    <property type="entry name" value="HTH_LYTTR"/>
    <property type="match status" value="1"/>
</dbReference>
<proteinExistence type="predicted"/>